<dbReference type="AlphaFoldDB" id="A0A1B6MVJ9"/>
<dbReference type="PANTHER" id="PTHR24413">
    <property type="entry name" value="SPECKLE-TYPE POZ PROTEIN"/>
    <property type="match status" value="1"/>
</dbReference>
<dbReference type="PROSITE" id="PS50097">
    <property type="entry name" value="BTB"/>
    <property type="match status" value="1"/>
</dbReference>
<dbReference type="Pfam" id="PF00651">
    <property type="entry name" value="BTB"/>
    <property type="match status" value="1"/>
</dbReference>
<dbReference type="EMBL" id="GEBQ01000021">
    <property type="protein sequence ID" value="JAT39956.1"/>
    <property type="molecule type" value="Transcribed_RNA"/>
</dbReference>
<protein>
    <recommendedName>
        <fullName evidence="2">BTB domain-containing protein</fullName>
    </recommendedName>
</protein>
<organism evidence="3">
    <name type="scientific">Graphocephala atropunctata</name>
    <dbReference type="NCBI Taxonomy" id="36148"/>
    <lineage>
        <taxon>Eukaryota</taxon>
        <taxon>Metazoa</taxon>
        <taxon>Ecdysozoa</taxon>
        <taxon>Arthropoda</taxon>
        <taxon>Hexapoda</taxon>
        <taxon>Insecta</taxon>
        <taxon>Pterygota</taxon>
        <taxon>Neoptera</taxon>
        <taxon>Paraneoptera</taxon>
        <taxon>Hemiptera</taxon>
        <taxon>Auchenorrhyncha</taxon>
        <taxon>Membracoidea</taxon>
        <taxon>Cicadellidae</taxon>
        <taxon>Cicadellinae</taxon>
        <taxon>Cicadellini</taxon>
        <taxon>Graphocephala</taxon>
    </lineage>
</organism>
<name>A0A1B6MVJ9_9HEMI</name>
<feature type="compositionally biased region" description="Low complexity" evidence="1">
    <location>
        <begin position="41"/>
        <end position="51"/>
    </location>
</feature>
<gene>
    <name evidence="3" type="ORF">g.50970</name>
</gene>
<accession>A0A1B6MVJ9</accession>
<sequence length="203" mass="22224">QPNQTTSVFGQPNQTTSVFGQPNQTTSVFGQPTQATSMFGQSTQPQASPQSTLSFQQAAITSNSRLFSSTGGFSTNQATGMRQLQTPHQPTYSFGLPGFISDPYFSEYTTEYYFNHPGHHDCKFVVGRKCDNTVKISAVSSPLKAQSSVFRELLTNCNRAIHIGNVSPTVFKLLLTFVYERQLSHLDQGTAAQLAVAADHFNI</sequence>
<feature type="domain" description="BTB" evidence="2">
    <location>
        <begin position="120"/>
        <end position="187"/>
    </location>
</feature>
<feature type="non-terminal residue" evidence="3">
    <location>
        <position position="203"/>
    </location>
</feature>
<dbReference type="InterPro" id="IPR011333">
    <property type="entry name" value="SKP1/BTB/POZ_sf"/>
</dbReference>
<evidence type="ECO:0000259" key="2">
    <source>
        <dbReference type="PROSITE" id="PS50097"/>
    </source>
</evidence>
<dbReference type="Gene3D" id="3.30.710.10">
    <property type="entry name" value="Potassium Channel Kv1.1, Chain A"/>
    <property type="match status" value="1"/>
</dbReference>
<dbReference type="SUPFAM" id="SSF54695">
    <property type="entry name" value="POZ domain"/>
    <property type="match status" value="1"/>
</dbReference>
<feature type="non-terminal residue" evidence="3">
    <location>
        <position position="1"/>
    </location>
</feature>
<dbReference type="InterPro" id="IPR000210">
    <property type="entry name" value="BTB/POZ_dom"/>
</dbReference>
<evidence type="ECO:0000256" key="1">
    <source>
        <dbReference type="SAM" id="MobiDB-lite"/>
    </source>
</evidence>
<feature type="region of interest" description="Disordered" evidence="1">
    <location>
        <begin position="1"/>
        <end position="51"/>
    </location>
</feature>
<proteinExistence type="predicted"/>
<dbReference type="CDD" id="cd18186">
    <property type="entry name" value="BTB_POZ_ZBTB_KLHL-like"/>
    <property type="match status" value="1"/>
</dbReference>
<evidence type="ECO:0000313" key="3">
    <source>
        <dbReference type="EMBL" id="JAT39956.1"/>
    </source>
</evidence>
<reference evidence="3" key="1">
    <citation type="submission" date="2015-11" db="EMBL/GenBank/DDBJ databases">
        <title>De novo transcriptome assembly of four potential Pierce s Disease insect vectors from Arizona vineyards.</title>
        <authorList>
            <person name="Tassone E.E."/>
        </authorList>
    </citation>
    <scope>NUCLEOTIDE SEQUENCE</scope>
</reference>
<feature type="compositionally biased region" description="Polar residues" evidence="1">
    <location>
        <begin position="1"/>
        <end position="40"/>
    </location>
</feature>